<evidence type="ECO:0000313" key="1">
    <source>
        <dbReference type="EMBL" id="GAA3494214.1"/>
    </source>
</evidence>
<dbReference type="Proteomes" id="UP001501455">
    <property type="component" value="Unassembled WGS sequence"/>
</dbReference>
<dbReference type="EMBL" id="BAAAXF010000014">
    <property type="protein sequence ID" value="GAA3494214.1"/>
    <property type="molecule type" value="Genomic_DNA"/>
</dbReference>
<sequence length="49" mass="5194">MGDSEEELAVVVGAPLGAHRQEVVDTERYVSATDAAWEGVTEHLRAGAL</sequence>
<accession>A0ABP6THE8</accession>
<gene>
    <name evidence="1" type="ORF">GCM10019016_013130</name>
</gene>
<keyword evidence="2" id="KW-1185">Reference proteome</keyword>
<protein>
    <submittedName>
        <fullName evidence="1">Uncharacterized protein</fullName>
    </submittedName>
</protein>
<organism evidence="1 2">
    <name type="scientific">Streptomyces prasinosporus</name>
    <dbReference type="NCBI Taxonomy" id="68256"/>
    <lineage>
        <taxon>Bacteria</taxon>
        <taxon>Bacillati</taxon>
        <taxon>Actinomycetota</taxon>
        <taxon>Actinomycetes</taxon>
        <taxon>Kitasatosporales</taxon>
        <taxon>Streptomycetaceae</taxon>
        <taxon>Streptomyces</taxon>
        <taxon>Streptomyces albogriseolus group</taxon>
    </lineage>
</organism>
<reference evidence="2" key="1">
    <citation type="journal article" date="2019" name="Int. J. Syst. Evol. Microbiol.">
        <title>The Global Catalogue of Microorganisms (GCM) 10K type strain sequencing project: providing services to taxonomists for standard genome sequencing and annotation.</title>
        <authorList>
            <consortium name="The Broad Institute Genomics Platform"/>
            <consortium name="The Broad Institute Genome Sequencing Center for Infectious Disease"/>
            <person name="Wu L."/>
            <person name="Ma J."/>
        </authorList>
    </citation>
    <scope>NUCLEOTIDE SEQUENCE [LARGE SCALE GENOMIC DNA]</scope>
    <source>
        <strain evidence="2">JCM 4816</strain>
    </source>
</reference>
<proteinExistence type="predicted"/>
<name>A0ABP6THE8_9ACTN</name>
<evidence type="ECO:0000313" key="2">
    <source>
        <dbReference type="Proteomes" id="UP001501455"/>
    </source>
</evidence>
<comment type="caution">
    <text evidence="1">The sequence shown here is derived from an EMBL/GenBank/DDBJ whole genome shotgun (WGS) entry which is preliminary data.</text>
</comment>